<feature type="transmembrane region" description="Helical" evidence="3">
    <location>
        <begin position="175"/>
        <end position="194"/>
    </location>
</feature>
<feature type="region of interest" description="Disordered" evidence="2">
    <location>
        <begin position="64"/>
        <end position="98"/>
    </location>
</feature>
<keyword evidence="3" id="KW-0472">Membrane</keyword>
<accession>A0A837HSN5</accession>
<evidence type="ECO:0000256" key="3">
    <source>
        <dbReference type="SAM" id="Phobius"/>
    </source>
</evidence>
<dbReference type="Proteomes" id="UP000033996">
    <property type="component" value="Unassembled WGS sequence"/>
</dbReference>
<dbReference type="EMBL" id="LBWL01000001">
    <property type="protein sequence ID" value="KKR09615.1"/>
    <property type="molecule type" value="Genomic_DNA"/>
</dbReference>
<protein>
    <submittedName>
        <fullName evidence="4">Uncharacterized protein</fullName>
    </submittedName>
</protein>
<dbReference type="AlphaFoldDB" id="A0A837HSN5"/>
<keyword evidence="3" id="KW-1133">Transmembrane helix</keyword>
<feature type="compositionally biased region" description="Polar residues" evidence="2">
    <location>
        <begin position="71"/>
        <end position="93"/>
    </location>
</feature>
<sequence>MDGEIQLRALERKAATVGSQGGALSDKEKKTLTRAREIEKSGYLFVEERSNPIFEAAYQRALISDERDQSDGQPTTNNPDRTYTEQLAPSPNKTQRDDATNELIEERLFATEEEAIAEQLSIEQEVSNINNQITEVYQEGMSYGKPSRFKYFILFSLAIIVDAVDFAEITGFGYFIAKTVAVICTIIMYLIFWFTNTKQKKAANYQQAAQDFLENLQKNVAHLERRSVQIARLTGKLSKNRFIKKLEPIKALRGGAASAIKIVRRNPASKFLGAAIANLIPIFDLMPWQVIGVWLSYRDENETYKDAATVASYLLSEAPAKI</sequence>
<evidence type="ECO:0000313" key="4">
    <source>
        <dbReference type="EMBL" id="KKR09615.1"/>
    </source>
</evidence>
<keyword evidence="1" id="KW-0175">Coiled coil</keyword>
<gene>
    <name evidence="4" type="ORF">UT35_C0001G0012</name>
</gene>
<feature type="transmembrane region" description="Helical" evidence="3">
    <location>
        <begin position="151"/>
        <end position="169"/>
    </location>
</feature>
<proteinExistence type="predicted"/>
<reference evidence="4 5" key="1">
    <citation type="journal article" date="2015" name="Nature">
        <title>rRNA introns, odd ribosomes, and small enigmatic genomes across a large radiation of phyla.</title>
        <authorList>
            <person name="Brown C.T."/>
            <person name="Hug L.A."/>
            <person name="Thomas B.C."/>
            <person name="Sharon I."/>
            <person name="Castelle C.J."/>
            <person name="Singh A."/>
            <person name="Wilkins M.J."/>
            <person name="Williams K.H."/>
            <person name="Banfield J.F."/>
        </authorList>
    </citation>
    <scope>NUCLEOTIDE SEQUENCE [LARGE SCALE GENOMIC DNA]</scope>
</reference>
<organism evidence="4 5">
    <name type="scientific">Candidatus Yanofskybacteria bacterium GW2011_GWD1_39_16</name>
    <dbReference type="NCBI Taxonomy" id="1619030"/>
    <lineage>
        <taxon>Bacteria</taxon>
        <taxon>Candidatus Yanofskyibacteriota</taxon>
    </lineage>
</organism>
<feature type="coiled-coil region" evidence="1">
    <location>
        <begin position="206"/>
        <end position="233"/>
    </location>
</feature>
<name>A0A837HSN5_9BACT</name>
<feature type="transmembrane region" description="Helical" evidence="3">
    <location>
        <begin position="271"/>
        <end position="295"/>
    </location>
</feature>
<evidence type="ECO:0000313" key="5">
    <source>
        <dbReference type="Proteomes" id="UP000033996"/>
    </source>
</evidence>
<comment type="caution">
    <text evidence="4">The sequence shown here is derived from an EMBL/GenBank/DDBJ whole genome shotgun (WGS) entry which is preliminary data.</text>
</comment>
<evidence type="ECO:0000256" key="2">
    <source>
        <dbReference type="SAM" id="MobiDB-lite"/>
    </source>
</evidence>
<keyword evidence="3" id="KW-0812">Transmembrane</keyword>
<evidence type="ECO:0000256" key="1">
    <source>
        <dbReference type="SAM" id="Coils"/>
    </source>
</evidence>